<dbReference type="InterPro" id="IPR011006">
    <property type="entry name" value="CheY-like_superfamily"/>
</dbReference>
<dbReference type="CDD" id="cd00130">
    <property type="entry name" value="PAS"/>
    <property type="match status" value="1"/>
</dbReference>
<dbReference type="InterPro" id="IPR003661">
    <property type="entry name" value="HisK_dim/P_dom"/>
</dbReference>
<evidence type="ECO:0000259" key="9">
    <source>
        <dbReference type="PROSITE" id="PS50112"/>
    </source>
</evidence>
<dbReference type="PANTHER" id="PTHR45339">
    <property type="entry name" value="HYBRID SIGNAL TRANSDUCTION HISTIDINE KINASE J"/>
    <property type="match status" value="1"/>
</dbReference>
<feature type="modified residue" description="Phosphohistidine" evidence="4">
    <location>
        <position position="812"/>
    </location>
</feature>
<dbReference type="Pfam" id="PF00989">
    <property type="entry name" value="PAS"/>
    <property type="match status" value="1"/>
</dbReference>
<evidence type="ECO:0000256" key="1">
    <source>
        <dbReference type="ARBA" id="ARBA00000085"/>
    </source>
</evidence>
<keyword evidence="6" id="KW-0812">Transmembrane</keyword>
<dbReference type="AlphaFoldDB" id="A0A1H6QNT0"/>
<dbReference type="EMBL" id="FNXY01000001">
    <property type="protein sequence ID" value="SEI42634.1"/>
    <property type="molecule type" value="Genomic_DNA"/>
</dbReference>
<feature type="transmembrane region" description="Helical" evidence="6">
    <location>
        <begin position="188"/>
        <end position="210"/>
    </location>
</feature>
<evidence type="ECO:0000313" key="13">
    <source>
        <dbReference type="Proteomes" id="UP000199532"/>
    </source>
</evidence>
<evidence type="ECO:0000259" key="10">
    <source>
        <dbReference type="PROSITE" id="PS50113"/>
    </source>
</evidence>
<accession>A0A1H6QNT0</accession>
<evidence type="ECO:0000256" key="6">
    <source>
        <dbReference type="SAM" id="Phobius"/>
    </source>
</evidence>
<dbReference type="Pfam" id="PF02518">
    <property type="entry name" value="HATPase_c"/>
    <property type="match status" value="1"/>
</dbReference>
<dbReference type="InterPro" id="IPR003594">
    <property type="entry name" value="HATPase_dom"/>
</dbReference>
<feature type="domain" description="Histidine kinase" evidence="7">
    <location>
        <begin position="374"/>
        <end position="596"/>
    </location>
</feature>
<dbReference type="FunFam" id="3.30.565.10:FF:000010">
    <property type="entry name" value="Sensor histidine kinase RcsC"/>
    <property type="match status" value="1"/>
</dbReference>
<keyword evidence="6" id="KW-0472">Membrane</keyword>
<dbReference type="SMART" id="SM00387">
    <property type="entry name" value="HATPase_c"/>
    <property type="match status" value="1"/>
</dbReference>
<gene>
    <name evidence="12" type="ORF">SAMN04487995_0621</name>
</gene>
<dbReference type="Gene3D" id="1.10.287.130">
    <property type="match status" value="1"/>
</dbReference>
<dbReference type="InterPro" id="IPR004358">
    <property type="entry name" value="Sig_transdc_His_kin-like_C"/>
</dbReference>
<dbReference type="PROSITE" id="PS50110">
    <property type="entry name" value="RESPONSE_REGULATORY"/>
    <property type="match status" value="1"/>
</dbReference>
<dbReference type="SUPFAM" id="SSF47226">
    <property type="entry name" value="Histidine-containing phosphotransfer domain, HPT domain"/>
    <property type="match status" value="1"/>
</dbReference>
<dbReference type="Gene3D" id="3.30.450.20">
    <property type="entry name" value="PAS domain"/>
    <property type="match status" value="1"/>
</dbReference>
<dbReference type="InterPro" id="IPR036097">
    <property type="entry name" value="HisK_dim/P_sf"/>
</dbReference>
<feature type="domain" description="PAC" evidence="10">
    <location>
        <begin position="302"/>
        <end position="356"/>
    </location>
</feature>
<dbReference type="InterPro" id="IPR035965">
    <property type="entry name" value="PAS-like_dom_sf"/>
</dbReference>
<feature type="modified residue" description="4-aspartylphosphate" evidence="5">
    <location>
        <position position="669"/>
    </location>
</feature>
<dbReference type="NCBIfam" id="TIGR00229">
    <property type="entry name" value="sensory_box"/>
    <property type="match status" value="1"/>
</dbReference>
<comment type="catalytic activity">
    <reaction evidence="1">
        <text>ATP + protein L-histidine = ADP + protein N-phospho-L-histidine.</text>
        <dbReference type="EC" id="2.7.13.3"/>
    </reaction>
</comment>
<dbReference type="PROSITE" id="PS50112">
    <property type="entry name" value="PAS"/>
    <property type="match status" value="1"/>
</dbReference>
<dbReference type="Pfam" id="PF05227">
    <property type="entry name" value="CHASE3"/>
    <property type="match status" value="1"/>
</dbReference>
<evidence type="ECO:0000259" key="7">
    <source>
        <dbReference type="PROSITE" id="PS50109"/>
    </source>
</evidence>
<dbReference type="SMART" id="SM00388">
    <property type="entry name" value="HisKA"/>
    <property type="match status" value="1"/>
</dbReference>
<dbReference type="CDD" id="cd00082">
    <property type="entry name" value="HisKA"/>
    <property type="match status" value="1"/>
</dbReference>
<dbReference type="Proteomes" id="UP000199532">
    <property type="component" value="Unassembled WGS sequence"/>
</dbReference>
<dbReference type="SUPFAM" id="SSF52172">
    <property type="entry name" value="CheY-like"/>
    <property type="match status" value="1"/>
</dbReference>
<evidence type="ECO:0000259" key="11">
    <source>
        <dbReference type="PROSITE" id="PS50894"/>
    </source>
</evidence>
<evidence type="ECO:0000256" key="2">
    <source>
        <dbReference type="ARBA" id="ARBA00012438"/>
    </source>
</evidence>
<keyword evidence="13" id="KW-1185">Reference proteome</keyword>
<evidence type="ECO:0000256" key="3">
    <source>
        <dbReference type="ARBA" id="ARBA00022553"/>
    </source>
</evidence>
<dbReference type="InterPro" id="IPR001789">
    <property type="entry name" value="Sig_transdc_resp-reg_receiver"/>
</dbReference>
<dbReference type="SUPFAM" id="SSF55785">
    <property type="entry name" value="PYP-like sensor domain (PAS domain)"/>
    <property type="match status" value="1"/>
</dbReference>
<protein>
    <recommendedName>
        <fullName evidence="2">histidine kinase</fullName>
        <ecNumber evidence="2">2.7.13.3</ecNumber>
    </recommendedName>
</protein>
<dbReference type="PROSITE" id="PS50109">
    <property type="entry name" value="HIS_KIN"/>
    <property type="match status" value="1"/>
</dbReference>
<dbReference type="SUPFAM" id="SSF47384">
    <property type="entry name" value="Homodimeric domain of signal transducing histidine kinase"/>
    <property type="match status" value="1"/>
</dbReference>
<reference evidence="12 13" key="1">
    <citation type="submission" date="2016-10" db="EMBL/GenBank/DDBJ databases">
        <authorList>
            <person name="de Groot N.N."/>
        </authorList>
    </citation>
    <scope>NUCLEOTIDE SEQUENCE [LARGE SCALE GENOMIC DNA]</scope>
    <source>
        <strain evidence="12 13">DSM 19938</strain>
    </source>
</reference>
<dbReference type="InterPro" id="IPR007891">
    <property type="entry name" value="CHASE3"/>
</dbReference>
<dbReference type="InterPro" id="IPR008207">
    <property type="entry name" value="Sig_transdc_His_kin_Hpt_dom"/>
</dbReference>
<dbReference type="GO" id="GO:0005886">
    <property type="term" value="C:plasma membrane"/>
    <property type="evidence" value="ECO:0007669"/>
    <property type="project" value="UniProtKB-SubCell"/>
</dbReference>
<dbReference type="Gene3D" id="3.30.565.10">
    <property type="entry name" value="Histidine kinase-like ATPase, C-terminal domain"/>
    <property type="match status" value="1"/>
</dbReference>
<dbReference type="InterPro" id="IPR005467">
    <property type="entry name" value="His_kinase_dom"/>
</dbReference>
<dbReference type="EC" id="2.7.13.3" evidence="2"/>
<dbReference type="InterPro" id="IPR000700">
    <property type="entry name" value="PAS-assoc_C"/>
</dbReference>
<name>A0A1H6QNT0_9BACT</name>
<feature type="transmembrane region" description="Helical" evidence="6">
    <location>
        <begin position="12"/>
        <end position="32"/>
    </location>
</feature>
<dbReference type="GO" id="GO:0005524">
    <property type="term" value="F:ATP binding"/>
    <property type="evidence" value="ECO:0007669"/>
    <property type="project" value="UniProtKB-KW"/>
</dbReference>
<dbReference type="OrthoDB" id="9781208at2"/>
<dbReference type="Pfam" id="PF00512">
    <property type="entry name" value="HisKA"/>
    <property type="match status" value="1"/>
</dbReference>
<feature type="domain" description="PAS" evidence="9">
    <location>
        <begin position="225"/>
        <end position="263"/>
    </location>
</feature>
<dbReference type="InterPro" id="IPR036890">
    <property type="entry name" value="HATPase_C_sf"/>
</dbReference>
<dbReference type="PROSITE" id="PS50113">
    <property type="entry name" value="PAC"/>
    <property type="match status" value="1"/>
</dbReference>
<keyword evidence="3 5" id="KW-0597">Phosphoprotein</keyword>
<dbReference type="RefSeq" id="WP_090331823.1">
    <property type="nucleotide sequence ID" value="NZ_FNXY01000001.1"/>
</dbReference>
<dbReference type="SMART" id="SM00448">
    <property type="entry name" value="REC"/>
    <property type="match status" value="1"/>
</dbReference>
<dbReference type="Pfam" id="PF00072">
    <property type="entry name" value="Response_reg"/>
    <property type="match status" value="1"/>
</dbReference>
<feature type="domain" description="HPt" evidence="11">
    <location>
        <begin position="773"/>
        <end position="867"/>
    </location>
</feature>
<dbReference type="CDD" id="cd16922">
    <property type="entry name" value="HATPase_EvgS-ArcB-TorS-like"/>
    <property type="match status" value="1"/>
</dbReference>
<evidence type="ECO:0000256" key="5">
    <source>
        <dbReference type="PROSITE-ProRule" id="PRU00169"/>
    </source>
</evidence>
<dbReference type="SUPFAM" id="SSF55874">
    <property type="entry name" value="ATPase domain of HSP90 chaperone/DNA topoisomerase II/histidine kinase"/>
    <property type="match status" value="1"/>
</dbReference>
<dbReference type="InterPro" id="IPR013767">
    <property type="entry name" value="PAS_fold"/>
</dbReference>
<organism evidence="12 13">
    <name type="scientific">Dyadobacter koreensis</name>
    <dbReference type="NCBI Taxonomy" id="408657"/>
    <lineage>
        <taxon>Bacteria</taxon>
        <taxon>Pseudomonadati</taxon>
        <taxon>Bacteroidota</taxon>
        <taxon>Cytophagia</taxon>
        <taxon>Cytophagales</taxon>
        <taxon>Spirosomataceae</taxon>
        <taxon>Dyadobacter</taxon>
    </lineage>
</organism>
<evidence type="ECO:0000256" key="4">
    <source>
        <dbReference type="PROSITE-ProRule" id="PRU00110"/>
    </source>
</evidence>
<dbReference type="STRING" id="408657.SAMN04487995_0621"/>
<dbReference type="InterPro" id="IPR036641">
    <property type="entry name" value="HPT_dom_sf"/>
</dbReference>
<dbReference type="InterPro" id="IPR000014">
    <property type="entry name" value="PAS"/>
</dbReference>
<dbReference type="Gene3D" id="3.40.50.2300">
    <property type="match status" value="1"/>
</dbReference>
<sequence>MQTSFKDKALRWSYISIFIGLILIFASQYFAYKNVQDLSLHNQGVNVTIGILNQTANFGLSTKDAQSNMNEFVITGNEKLLADTYTTKVKLLSMSDTLFNLVKGDKVQTARVRELLDISGKIVLNSQNVINVYRALGNQKAFELIKQGEGIRLNKMLMDKIAAIEQSENSHLNKQRALIQKTQKKTTLFIAGTSIFGFFLTLFAVVSLLWNQKKQRQLEHEITQKEQILAQYIEAIPDGVMVLNTNKDIVLLNQSGREILGLNGKLETLAEQVKKLVLLDPSTYNIRFTSETLPVSRALEGEKSDGNKIDLIKNNALFHLETSVRPVVGLDGEITNAITVFRDITERANYEATLEKARTLAEKSVLVKDIFLSNVSHEIRTPLNAIIGFTNLLEEEVSENRSSDYVSYIKIASRNLLELINDILDFSKIEAGQVILDKTNTSISELVESVSVIIDQRANEKGIHYEKILSPGLPDIIITDKLRITQILLNVCGNSIKFTEKGSVKIQVAPVSPIVDNLQTIRFTITDSGIGIPAEKVDKIFERFVQASESTTRLFGGTGLGLSIVKSLVQILGGTIKVESQFGQGTTFILDFPFEVVTDYTLTDSEDTFSTEPVKIGDIHVLAAEDNLLNQKLLEAIFERLSIDLTIVNNGQEAIEAIEKNSYDLVLMDIQMPIMDGYTAIRKIRSSISQTLPIITMTAHAMVGEKEECLSIGANSYISKPFRENELLHTISSLTGKQNTNFNETNSITHYTEESMNANIVNLPYLNEITGGDPDLQKELISLFENELEIQSVMIHQAEGSGDNEKLRQVVHKFRSSLFSVGLLATADKYKKIEGELKNNIRPVDLKDQLAALQNEAELGLNELKTMEIS</sequence>
<dbReference type="PANTHER" id="PTHR45339:SF3">
    <property type="entry name" value="HISTIDINE KINASE"/>
    <property type="match status" value="1"/>
</dbReference>
<keyword evidence="6" id="KW-1133">Transmembrane helix</keyword>
<evidence type="ECO:0000259" key="8">
    <source>
        <dbReference type="PROSITE" id="PS50110"/>
    </source>
</evidence>
<dbReference type="GO" id="GO:0000155">
    <property type="term" value="F:phosphorelay sensor kinase activity"/>
    <property type="evidence" value="ECO:0007669"/>
    <property type="project" value="InterPro"/>
</dbReference>
<dbReference type="CDD" id="cd17546">
    <property type="entry name" value="REC_hyHK_CKI1_RcsC-like"/>
    <property type="match status" value="1"/>
</dbReference>
<dbReference type="PRINTS" id="PR00344">
    <property type="entry name" value="BCTRLSENSOR"/>
</dbReference>
<proteinExistence type="predicted"/>
<dbReference type="Gene3D" id="1.20.120.160">
    <property type="entry name" value="HPT domain"/>
    <property type="match status" value="1"/>
</dbReference>
<feature type="domain" description="Response regulatory" evidence="8">
    <location>
        <begin position="620"/>
        <end position="735"/>
    </location>
</feature>
<evidence type="ECO:0000313" key="12">
    <source>
        <dbReference type="EMBL" id="SEI42634.1"/>
    </source>
</evidence>
<dbReference type="PROSITE" id="PS50894">
    <property type="entry name" value="HPT"/>
    <property type="match status" value="1"/>
</dbReference>